<dbReference type="PANTHER" id="PTHR44154:SF1">
    <property type="entry name" value="QUINONE OXIDOREDUCTASE"/>
    <property type="match status" value="1"/>
</dbReference>
<dbReference type="KEGG" id="mdb:OVN18_00620"/>
<dbReference type="SMART" id="SM00829">
    <property type="entry name" value="PKS_ER"/>
    <property type="match status" value="1"/>
</dbReference>
<dbReference type="InterPro" id="IPR011032">
    <property type="entry name" value="GroES-like_sf"/>
</dbReference>
<evidence type="ECO:0000313" key="3">
    <source>
        <dbReference type="EMBL" id="WAB81563.1"/>
    </source>
</evidence>
<dbReference type="Gene3D" id="3.90.180.10">
    <property type="entry name" value="Medium-chain alcohol dehydrogenases, catalytic domain"/>
    <property type="match status" value="1"/>
</dbReference>
<dbReference type="EMBL" id="CP113089">
    <property type="protein sequence ID" value="WAB81563.1"/>
    <property type="molecule type" value="Genomic_DNA"/>
</dbReference>
<dbReference type="InterPro" id="IPR013149">
    <property type="entry name" value="ADH-like_C"/>
</dbReference>
<dbReference type="CDD" id="cd05289">
    <property type="entry name" value="MDR_like_2"/>
    <property type="match status" value="1"/>
</dbReference>
<name>A0A9E8S8S1_9MICO</name>
<accession>A0A9E8S8S1</accession>
<dbReference type="InterPro" id="IPR013154">
    <property type="entry name" value="ADH-like_N"/>
</dbReference>
<dbReference type="Proteomes" id="UP001164706">
    <property type="component" value="Chromosome"/>
</dbReference>
<dbReference type="InterPro" id="IPR051603">
    <property type="entry name" value="Zinc-ADH_QOR/CCCR"/>
</dbReference>
<dbReference type="GO" id="GO:0016491">
    <property type="term" value="F:oxidoreductase activity"/>
    <property type="evidence" value="ECO:0007669"/>
    <property type="project" value="InterPro"/>
</dbReference>
<dbReference type="InterPro" id="IPR020843">
    <property type="entry name" value="ER"/>
</dbReference>
<dbReference type="Pfam" id="PF00107">
    <property type="entry name" value="ADH_zinc_N"/>
    <property type="match status" value="1"/>
</dbReference>
<reference evidence="3" key="1">
    <citation type="submission" date="2022-11" db="EMBL/GenBank/DDBJ databases">
        <title>Description of Microcella daejonensis nov. sp, isolated from riverside soil.</title>
        <authorList>
            <person name="Molina K.M."/>
            <person name="Kim S.B."/>
        </authorList>
    </citation>
    <scope>NUCLEOTIDE SEQUENCE</scope>
    <source>
        <strain evidence="3">MMS21-STM12</strain>
    </source>
</reference>
<evidence type="ECO:0000313" key="4">
    <source>
        <dbReference type="Proteomes" id="UP001164706"/>
    </source>
</evidence>
<keyword evidence="4" id="KW-1185">Reference proteome</keyword>
<dbReference type="RefSeq" id="WP_267781329.1">
    <property type="nucleotide sequence ID" value="NZ_CP113089.1"/>
</dbReference>
<dbReference type="Pfam" id="PF13602">
    <property type="entry name" value="ADH_zinc_N_2"/>
    <property type="match status" value="1"/>
</dbReference>
<dbReference type="AlphaFoldDB" id="A0A9E8S8S1"/>
<dbReference type="Pfam" id="PF08240">
    <property type="entry name" value="ADH_N"/>
    <property type="match status" value="1"/>
</dbReference>
<gene>
    <name evidence="3" type="ORF">OVN18_00620</name>
</gene>
<organism evidence="3 4">
    <name type="scientific">Microcella daejeonensis</name>
    <dbReference type="NCBI Taxonomy" id="2994971"/>
    <lineage>
        <taxon>Bacteria</taxon>
        <taxon>Bacillati</taxon>
        <taxon>Actinomycetota</taxon>
        <taxon>Actinomycetes</taxon>
        <taxon>Micrococcales</taxon>
        <taxon>Microbacteriaceae</taxon>
        <taxon>Microcella</taxon>
    </lineage>
</organism>
<dbReference type="SUPFAM" id="SSF50129">
    <property type="entry name" value="GroES-like"/>
    <property type="match status" value="1"/>
</dbReference>
<sequence>MSAAAVAPERAAAIVYEAFGGPEVLQVVEREVGRPAPEQVRVRLRAAGLNPVDYKIRRGASRYSFPLPITAGREFAGVIDAVGEAVEDFAIGDRVFGSIPQGAFSELVLVCADVIARVPDGVPLPVAGGLALAGQTAWDALDSQHLRSGDSILVSAAAGGVGGILCQLAVARGIEVIGTAGEGNHDWLRSIGVEPVLYGEGLLERLRALREHPVTAVFDLHGPDTIRAALEWGVPAERINTNATDPTPFGIRAVGRGAVRPSTLDALAGLVADGILRIPIAAEFPLAEARAAFERLETGHVRGKVVLTAGR</sequence>
<dbReference type="SUPFAM" id="SSF51735">
    <property type="entry name" value="NAD(P)-binding Rossmann-fold domains"/>
    <property type="match status" value="1"/>
</dbReference>
<keyword evidence="1" id="KW-0521">NADP</keyword>
<protein>
    <submittedName>
        <fullName evidence="3">NADP-dependent oxidoreductase</fullName>
    </submittedName>
</protein>
<evidence type="ECO:0000259" key="2">
    <source>
        <dbReference type="SMART" id="SM00829"/>
    </source>
</evidence>
<proteinExistence type="predicted"/>
<dbReference type="PANTHER" id="PTHR44154">
    <property type="entry name" value="QUINONE OXIDOREDUCTASE"/>
    <property type="match status" value="1"/>
</dbReference>
<dbReference type="Gene3D" id="3.40.50.720">
    <property type="entry name" value="NAD(P)-binding Rossmann-like Domain"/>
    <property type="match status" value="1"/>
</dbReference>
<evidence type="ECO:0000256" key="1">
    <source>
        <dbReference type="ARBA" id="ARBA00022857"/>
    </source>
</evidence>
<feature type="domain" description="Enoyl reductase (ER)" evidence="2">
    <location>
        <begin position="20"/>
        <end position="307"/>
    </location>
</feature>
<dbReference type="InterPro" id="IPR036291">
    <property type="entry name" value="NAD(P)-bd_dom_sf"/>
</dbReference>